<dbReference type="GO" id="GO:0034599">
    <property type="term" value="P:cellular response to oxidative stress"/>
    <property type="evidence" value="ECO:0007669"/>
    <property type="project" value="TreeGrafter"/>
</dbReference>
<dbReference type="GO" id="GO:0005829">
    <property type="term" value="C:cytosol"/>
    <property type="evidence" value="ECO:0007669"/>
    <property type="project" value="TreeGrafter"/>
</dbReference>
<keyword evidence="7" id="KW-0676">Redox-active center</keyword>
<dbReference type="GO" id="GO:0045454">
    <property type="term" value="P:cell redox homeostasis"/>
    <property type="evidence" value="ECO:0007669"/>
    <property type="project" value="InterPro"/>
</dbReference>
<evidence type="ECO:0000313" key="11">
    <source>
        <dbReference type="Proteomes" id="UP000254879"/>
    </source>
</evidence>
<accession>A0A378MDF1</accession>
<dbReference type="GO" id="GO:0050660">
    <property type="term" value="F:flavin adenine dinucleotide binding"/>
    <property type="evidence" value="ECO:0007669"/>
    <property type="project" value="InterPro"/>
</dbReference>
<evidence type="ECO:0000256" key="7">
    <source>
        <dbReference type="ARBA" id="ARBA00023284"/>
    </source>
</evidence>
<keyword evidence="4" id="KW-0274">FAD</keyword>
<dbReference type="Pfam" id="PF07992">
    <property type="entry name" value="Pyr_redox_2"/>
    <property type="match status" value="1"/>
</dbReference>
<keyword evidence="5 10" id="KW-0560">Oxidoreductase</keyword>
<dbReference type="Proteomes" id="UP000254879">
    <property type="component" value="Unassembled WGS sequence"/>
</dbReference>
<feature type="domain" description="FAD/NAD(P)-binding" evidence="9">
    <location>
        <begin position="1"/>
        <end position="139"/>
    </location>
</feature>
<evidence type="ECO:0000256" key="2">
    <source>
        <dbReference type="ARBA" id="ARBA00007532"/>
    </source>
</evidence>
<reference evidence="10 11" key="1">
    <citation type="submission" date="2018-06" db="EMBL/GenBank/DDBJ databases">
        <authorList>
            <consortium name="Pathogen Informatics"/>
            <person name="Doyle S."/>
        </authorList>
    </citation>
    <scope>NUCLEOTIDE SEQUENCE [LARGE SCALE GENOMIC DNA]</scope>
    <source>
        <strain evidence="11">NCTC 10815</strain>
    </source>
</reference>
<dbReference type="PRINTS" id="PR00411">
    <property type="entry name" value="PNDRDTASEI"/>
</dbReference>
<dbReference type="SUPFAM" id="SSF51905">
    <property type="entry name" value="FAD/NAD(P)-binding domain"/>
    <property type="match status" value="1"/>
</dbReference>
<evidence type="ECO:0000259" key="8">
    <source>
        <dbReference type="Pfam" id="PF02852"/>
    </source>
</evidence>
<sequence length="271" mass="30263">MELAGLLESFEVETHLFVRKEQPLRKFDALLSETLTEIMDKSALHLHKQAVPKEVVKNEDGSLTLYLENGESQTVDALIWAIGRKPHFDKLALDKAGVRLTDKGYIQVDKYQNTTTEHIYAVGDVTGKFELTPVAIAAGRRLSERLFNGKLDEHLEYENIPTVVFSHPAIGTVGLTEAEAIQKYGEEDIQVYQSSFTSMYTAITVNREPCKMKLICQGENKRIVGLHGIGYGVDEMIQGFAVAINMGATKQDFDRTVAIHPTGAEEFVTMR</sequence>
<comment type="similarity">
    <text evidence="2">Belongs to the class-I pyridine nucleotide-disulfide oxidoreductase family.</text>
</comment>
<dbReference type="PANTHER" id="PTHR42737:SF2">
    <property type="entry name" value="GLUTATHIONE REDUCTASE"/>
    <property type="match status" value="1"/>
</dbReference>
<dbReference type="FunFam" id="3.30.390.30:FF:000003">
    <property type="entry name" value="Glutathione reductase"/>
    <property type="match status" value="1"/>
</dbReference>
<dbReference type="InterPro" id="IPR046952">
    <property type="entry name" value="GSHR/TRXR-like"/>
</dbReference>
<dbReference type="AlphaFoldDB" id="A0A378MDF1"/>
<evidence type="ECO:0000259" key="9">
    <source>
        <dbReference type="Pfam" id="PF07992"/>
    </source>
</evidence>
<organism evidence="10 11">
    <name type="scientific">Listeria grayi</name>
    <name type="common">Listeria murrayi</name>
    <dbReference type="NCBI Taxonomy" id="1641"/>
    <lineage>
        <taxon>Bacteria</taxon>
        <taxon>Bacillati</taxon>
        <taxon>Bacillota</taxon>
        <taxon>Bacilli</taxon>
        <taxon>Bacillales</taxon>
        <taxon>Listeriaceae</taxon>
        <taxon>Listeria</taxon>
    </lineage>
</organism>
<dbReference type="GO" id="GO:0004362">
    <property type="term" value="F:glutathione-disulfide reductase (NADPH) activity"/>
    <property type="evidence" value="ECO:0007669"/>
    <property type="project" value="UniProtKB-EC"/>
</dbReference>
<keyword evidence="3" id="KW-0285">Flavoprotein</keyword>
<gene>
    <name evidence="10" type="primary">gor_1</name>
    <name evidence="10" type="ORF">NCTC10815_01150</name>
</gene>
<protein>
    <submittedName>
        <fullName evidence="10">Glutathione reductase</fullName>
        <ecNumber evidence="10">1.8.1.7</ecNumber>
    </submittedName>
</protein>
<name>A0A378MDF1_LISGR</name>
<dbReference type="InterPro" id="IPR016156">
    <property type="entry name" value="FAD/NAD-linked_Rdtase_dimer_sf"/>
</dbReference>
<dbReference type="PANTHER" id="PTHR42737">
    <property type="entry name" value="GLUTATHIONE REDUCTASE"/>
    <property type="match status" value="1"/>
</dbReference>
<dbReference type="Pfam" id="PF02852">
    <property type="entry name" value="Pyr_redox_dim"/>
    <property type="match status" value="1"/>
</dbReference>
<dbReference type="EC" id="1.8.1.7" evidence="10"/>
<evidence type="ECO:0000256" key="1">
    <source>
        <dbReference type="ARBA" id="ARBA00001974"/>
    </source>
</evidence>
<dbReference type="Gene3D" id="3.50.50.60">
    <property type="entry name" value="FAD/NAD(P)-binding domain"/>
    <property type="match status" value="2"/>
</dbReference>
<evidence type="ECO:0000256" key="6">
    <source>
        <dbReference type="ARBA" id="ARBA00023157"/>
    </source>
</evidence>
<dbReference type="EMBL" id="UGPG01000001">
    <property type="protein sequence ID" value="STY43844.1"/>
    <property type="molecule type" value="Genomic_DNA"/>
</dbReference>
<dbReference type="GO" id="GO:0006749">
    <property type="term" value="P:glutathione metabolic process"/>
    <property type="evidence" value="ECO:0007669"/>
    <property type="project" value="TreeGrafter"/>
</dbReference>
<evidence type="ECO:0000256" key="3">
    <source>
        <dbReference type="ARBA" id="ARBA00022630"/>
    </source>
</evidence>
<dbReference type="InterPro" id="IPR023753">
    <property type="entry name" value="FAD/NAD-binding_dom"/>
</dbReference>
<comment type="cofactor">
    <cofactor evidence="1">
        <name>FAD</name>
        <dbReference type="ChEBI" id="CHEBI:57692"/>
    </cofactor>
</comment>
<feature type="domain" description="Pyridine nucleotide-disulphide oxidoreductase dimerisation" evidence="8">
    <location>
        <begin position="160"/>
        <end position="270"/>
    </location>
</feature>
<dbReference type="PRINTS" id="PR00368">
    <property type="entry name" value="FADPNR"/>
</dbReference>
<keyword evidence="6" id="KW-1015">Disulfide bond</keyword>
<evidence type="ECO:0000313" key="10">
    <source>
        <dbReference type="EMBL" id="STY43844.1"/>
    </source>
</evidence>
<evidence type="ECO:0000256" key="4">
    <source>
        <dbReference type="ARBA" id="ARBA00022827"/>
    </source>
</evidence>
<proteinExistence type="inferred from homology"/>
<evidence type="ECO:0000256" key="5">
    <source>
        <dbReference type="ARBA" id="ARBA00023002"/>
    </source>
</evidence>
<dbReference type="SUPFAM" id="SSF55424">
    <property type="entry name" value="FAD/NAD-linked reductases, dimerisation (C-terminal) domain"/>
    <property type="match status" value="1"/>
</dbReference>
<dbReference type="InterPro" id="IPR036188">
    <property type="entry name" value="FAD/NAD-bd_sf"/>
</dbReference>
<dbReference type="InterPro" id="IPR004099">
    <property type="entry name" value="Pyr_nucl-diS_OxRdtase_dimer"/>
</dbReference>
<dbReference type="Gene3D" id="3.30.390.30">
    <property type="match status" value="1"/>
</dbReference>